<evidence type="ECO:0000313" key="3">
    <source>
        <dbReference type="Proteomes" id="UP001302329"/>
    </source>
</evidence>
<sequence length="108" mass="12030">MERKAMEEQPITPHAGPTRDADGNLTYVGDDGRRYVVGLPPDIDEDNVEKVMTLLRGGTGLFQQIEALCHRWIHEVGGSELDERAALVLLLTTLETALEDRYPENDPS</sequence>
<gene>
    <name evidence="2" type="ORF">VB739_08055</name>
</gene>
<evidence type="ECO:0000313" key="2">
    <source>
        <dbReference type="EMBL" id="MEA5442501.1"/>
    </source>
</evidence>
<evidence type="ECO:0000256" key="1">
    <source>
        <dbReference type="SAM" id="MobiDB-lite"/>
    </source>
</evidence>
<keyword evidence="3" id="KW-1185">Reference proteome</keyword>
<protein>
    <submittedName>
        <fullName evidence="2">Uncharacterized protein</fullName>
    </submittedName>
</protein>
<reference evidence="2 3" key="1">
    <citation type="submission" date="2023-12" db="EMBL/GenBank/DDBJ databases">
        <title>Baltic Sea Cyanobacteria.</title>
        <authorList>
            <person name="Delbaje E."/>
            <person name="Fewer D.P."/>
            <person name="Shishido T.K."/>
        </authorList>
    </citation>
    <scope>NUCLEOTIDE SEQUENCE [LARGE SCALE GENOMIC DNA]</scope>
    <source>
        <strain evidence="2 3">UHCC 0281</strain>
    </source>
</reference>
<accession>A0ABU5SVG7</accession>
<comment type="caution">
    <text evidence="2">The sequence shown here is derived from an EMBL/GenBank/DDBJ whole genome shotgun (WGS) entry which is preliminary data.</text>
</comment>
<dbReference type="RefSeq" id="WP_323356568.1">
    <property type="nucleotide sequence ID" value="NZ_JAYGHY010000020.1"/>
</dbReference>
<proteinExistence type="predicted"/>
<dbReference type="Proteomes" id="UP001302329">
    <property type="component" value="Unassembled WGS sequence"/>
</dbReference>
<organism evidence="2 3">
    <name type="scientific">Cyanobium gracile UHCC 0281</name>
    <dbReference type="NCBI Taxonomy" id="3110309"/>
    <lineage>
        <taxon>Bacteria</taxon>
        <taxon>Bacillati</taxon>
        <taxon>Cyanobacteriota</taxon>
        <taxon>Cyanophyceae</taxon>
        <taxon>Synechococcales</taxon>
        <taxon>Prochlorococcaceae</taxon>
        <taxon>Cyanobium</taxon>
    </lineage>
</organism>
<name>A0ABU5SVG7_9CYAN</name>
<feature type="region of interest" description="Disordered" evidence="1">
    <location>
        <begin position="1"/>
        <end position="26"/>
    </location>
</feature>
<dbReference type="EMBL" id="JAYGHY010000020">
    <property type="protein sequence ID" value="MEA5442501.1"/>
    <property type="molecule type" value="Genomic_DNA"/>
</dbReference>